<dbReference type="Ensembl" id="ENSOSIT00000029064.1">
    <property type="protein sequence ID" value="ENSOSIP00000027571.1"/>
    <property type="gene ID" value="ENSOSIG00000014430.1"/>
</dbReference>
<evidence type="ECO:0000256" key="1">
    <source>
        <dbReference type="SAM" id="MobiDB-lite"/>
    </source>
</evidence>
<proteinExistence type="predicted"/>
<dbReference type="GeneTree" id="ENSGT00390000012267"/>
<evidence type="ECO:0000313" key="2">
    <source>
        <dbReference type="Ensembl" id="ENSOSIP00000027571.1"/>
    </source>
</evidence>
<dbReference type="InterPro" id="IPR038838">
    <property type="entry name" value="TRIR"/>
</dbReference>
<dbReference type="PANTHER" id="PTHR34753:SF1">
    <property type="entry name" value="TELOMERASE RNA COMPONENT INTERACTING RNASE"/>
    <property type="match status" value="1"/>
</dbReference>
<dbReference type="GO" id="GO:0008408">
    <property type="term" value="F:3'-5' exonuclease activity"/>
    <property type="evidence" value="ECO:0007669"/>
    <property type="project" value="InterPro"/>
</dbReference>
<dbReference type="AlphaFoldDB" id="A0A8C8DSQ3"/>
<protein>
    <submittedName>
        <fullName evidence="2">Telomerase RNA component interacting RNase</fullName>
    </submittedName>
</protein>
<keyword evidence="3" id="KW-1185">Reference proteome</keyword>
<name>A0A8C8DSQ3_9TELE</name>
<accession>A0A8C8DSQ3</accession>
<evidence type="ECO:0000313" key="3">
    <source>
        <dbReference type="Proteomes" id="UP000694383"/>
    </source>
</evidence>
<organism evidence="2 3">
    <name type="scientific">Oryzias sinensis</name>
    <name type="common">Chinese medaka</name>
    <dbReference type="NCBI Taxonomy" id="183150"/>
    <lineage>
        <taxon>Eukaryota</taxon>
        <taxon>Metazoa</taxon>
        <taxon>Chordata</taxon>
        <taxon>Craniata</taxon>
        <taxon>Vertebrata</taxon>
        <taxon>Euteleostomi</taxon>
        <taxon>Actinopterygii</taxon>
        <taxon>Neopterygii</taxon>
        <taxon>Teleostei</taxon>
        <taxon>Neoteleostei</taxon>
        <taxon>Acanthomorphata</taxon>
        <taxon>Ovalentaria</taxon>
        <taxon>Atherinomorphae</taxon>
        <taxon>Beloniformes</taxon>
        <taxon>Adrianichthyidae</taxon>
        <taxon>Oryziinae</taxon>
        <taxon>Oryzias</taxon>
    </lineage>
</organism>
<reference evidence="2" key="1">
    <citation type="submission" date="2025-08" db="UniProtKB">
        <authorList>
            <consortium name="Ensembl"/>
        </authorList>
    </citation>
    <scope>IDENTIFICATION</scope>
</reference>
<dbReference type="PANTHER" id="PTHR34753">
    <property type="entry name" value="TELOMERASE RNA COMPONENT INTERACTING RNASE"/>
    <property type="match status" value="1"/>
</dbReference>
<dbReference type="GO" id="GO:0008409">
    <property type="term" value="F:5'-3' exonuclease activity"/>
    <property type="evidence" value="ECO:0007669"/>
    <property type="project" value="InterPro"/>
</dbReference>
<dbReference type="Proteomes" id="UP000694383">
    <property type="component" value="Unplaced"/>
</dbReference>
<feature type="compositionally biased region" description="Low complexity" evidence="1">
    <location>
        <begin position="9"/>
        <end position="32"/>
    </location>
</feature>
<sequence length="165" mass="17812">MDVKRSHGARQTSSSSSGESSCDSPGSPSRSPAQFGSQASASNVFANDGSFMELFKKKMEEEKRKKEAQLAAAAGGCMQPLCSGVVSYIGSPPARSPVTVSVFYPLTQVGKRRGGVFLKTGMVAKKQKQDSDVSKSDAWSKYMAEVKKYKDHQCCDDDKTRPLVK</sequence>
<reference evidence="2" key="2">
    <citation type="submission" date="2025-09" db="UniProtKB">
        <authorList>
            <consortium name="Ensembl"/>
        </authorList>
    </citation>
    <scope>IDENTIFICATION</scope>
</reference>
<feature type="region of interest" description="Disordered" evidence="1">
    <location>
        <begin position="1"/>
        <end position="39"/>
    </location>
</feature>